<dbReference type="GO" id="GO:0005829">
    <property type="term" value="C:cytosol"/>
    <property type="evidence" value="ECO:0007669"/>
    <property type="project" value="TreeGrafter"/>
</dbReference>
<evidence type="ECO:0000313" key="1">
    <source>
        <dbReference type="EMBL" id="AGB40356.1"/>
    </source>
</evidence>
<dbReference type="PANTHER" id="PTHR43235">
    <property type="entry name" value="GLUTAMINE AMIDOTRANSFERASE PB2B2.05-RELATED"/>
    <property type="match status" value="1"/>
</dbReference>
<dbReference type="Pfam" id="PF07722">
    <property type="entry name" value="Peptidase_C26"/>
    <property type="match status" value="1"/>
</dbReference>
<dbReference type="GO" id="GO:0016740">
    <property type="term" value="F:transferase activity"/>
    <property type="evidence" value="ECO:0007669"/>
    <property type="project" value="UniProtKB-KW"/>
</dbReference>
<keyword evidence="1" id="KW-0808">Transferase</keyword>
<dbReference type="Proteomes" id="UP000010880">
    <property type="component" value="Chromosome"/>
</dbReference>
<proteinExistence type="predicted"/>
<dbReference type="PATRIC" id="fig|748449.3.peg.333"/>
<reference evidence="2" key="1">
    <citation type="submission" date="2012-02" db="EMBL/GenBank/DDBJ databases">
        <title>The complete genome of Halobacteroides halobius DSM 5150.</title>
        <authorList>
            <person name="Lucas S."/>
            <person name="Copeland A."/>
            <person name="Lapidus A."/>
            <person name="Glavina del Rio T."/>
            <person name="Dalin E."/>
            <person name="Tice H."/>
            <person name="Bruce D."/>
            <person name="Goodwin L."/>
            <person name="Pitluck S."/>
            <person name="Peters L."/>
            <person name="Mikhailova N."/>
            <person name="Gu W."/>
            <person name="Kyrpides N."/>
            <person name="Mavromatis K."/>
            <person name="Ivanova N."/>
            <person name="Brettin T."/>
            <person name="Detter J.C."/>
            <person name="Han C."/>
            <person name="Larimer F."/>
            <person name="Land M."/>
            <person name="Hauser L."/>
            <person name="Markowitz V."/>
            <person name="Cheng J.-F."/>
            <person name="Hugenholtz P."/>
            <person name="Woyke T."/>
            <person name="Wu D."/>
            <person name="Tindall B."/>
            <person name="Pomrenke H."/>
            <person name="Brambilla E."/>
            <person name="Klenk H.-P."/>
            <person name="Eisen J.A."/>
        </authorList>
    </citation>
    <scope>NUCLEOTIDE SEQUENCE [LARGE SCALE GENOMIC DNA]</scope>
    <source>
        <strain evidence="2">ATCC 35273 / DSM 5150 / MD-1</strain>
    </source>
</reference>
<keyword evidence="2" id="KW-1185">Reference proteome</keyword>
<gene>
    <name evidence="1" type="ordered locus">Halha_0353</name>
</gene>
<dbReference type="PROSITE" id="PS51273">
    <property type="entry name" value="GATASE_TYPE_1"/>
    <property type="match status" value="1"/>
</dbReference>
<sequence>MRPLIGVTNYYVDSNELGALEDRTRGFTGQDMAMCTMDYLRGIRQAGGIPIMLSHIDDEEYLDNIVQRCDGFLFSGGADVDPQLYGEEPIKECGAITPKRDSFEIKLLAKVLKEDKPTFGICRGMQLINIYYQGTLYQDLTAYNDQTNHHRGLKFPKWYQIHEVKLEDNSQIAQAFGKTEIKTNSLHHQVLKEVGEGLEVTARANDGIVEAIEDKSKQFLLAVQWHPEMMFEKVAEQSKLFDYFVDNVKDLM</sequence>
<dbReference type="CDD" id="cd01745">
    <property type="entry name" value="GATase1_2"/>
    <property type="match status" value="1"/>
</dbReference>
<dbReference type="InterPro" id="IPR011697">
    <property type="entry name" value="Peptidase_C26"/>
</dbReference>
<dbReference type="PANTHER" id="PTHR43235:SF1">
    <property type="entry name" value="GLUTAMINE AMIDOTRANSFERASE PB2B2.05-RELATED"/>
    <property type="match status" value="1"/>
</dbReference>
<keyword evidence="1" id="KW-0315">Glutamine amidotransferase</keyword>
<dbReference type="GO" id="GO:0006598">
    <property type="term" value="P:polyamine catabolic process"/>
    <property type="evidence" value="ECO:0007669"/>
    <property type="project" value="TreeGrafter"/>
</dbReference>
<dbReference type="InterPro" id="IPR044668">
    <property type="entry name" value="PuuD-like"/>
</dbReference>
<dbReference type="eggNOG" id="COG2071">
    <property type="taxonomic scope" value="Bacteria"/>
</dbReference>
<dbReference type="InterPro" id="IPR029062">
    <property type="entry name" value="Class_I_gatase-like"/>
</dbReference>
<dbReference type="HOGENOM" id="CLU_030756_2_1_9"/>
<dbReference type="FunFam" id="3.40.50.880:FF:000030">
    <property type="entry name" value="Gamma-glutamyl-gamma-aminobutyrate hydrolase PuuD"/>
    <property type="match status" value="1"/>
</dbReference>
<accession>L0K5T1</accession>
<organism evidence="1 2">
    <name type="scientific">Halobacteroides halobius (strain ATCC 35273 / DSM 5150 / MD-1)</name>
    <dbReference type="NCBI Taxonomy" id="748449"/>
    <lineage>
        <taxon>Bacteria</taxon>
        <taxon>Bacillati</taxon>
        <taxon>Bacillota</taxon>
        <taxon>Clostridia</taxon>
        <taxon>Halanaerobiales</taxon>
        <taxon>Halobacteroidaceae</taxon>
        <taxon>Halobacteroides</taxon>
    </lineage>
</organism>
<dbReference type="RefSeq" id="WP_015326082.1">
    <property type="nucleotide sequence ID" value="NC_019978.1"/>
</dbReference>
<dbReference type="SUPFAM" id="SSF52317">
    <property type="entry name" value="Class I glutamine amidotransferase-like"/>
    <property type="match status" value="1"/>
</dbReference>
<protein>
    <submittedName>
        <fullName evidence="1">Putative glutamine amidotransferase</fullName>
    </submittedName>
</protein>
<dbReference type="GO" id="GO:0033969">
    <property type="term" value="F:gamma-glutamyl-gamma-aminobutyrate hydrolase activity"/>
    <property type="evidence" value="ECO:0007669"/>
    <property type="project" value="TreeGrafter"/>
</dbReference>
<dbReference type="KEGG" id="hhl:Halha_0353"/>
<dbReference type="AlphaFoldDB" id="L0K5T1"/>
<dbReference type="OrthoDB" id="9813383at2"/>
<dbReference type="Gene3D" id="3.40.50.880">
    <property type="match status" value="1"/>
</dbReference>
<dbReference type="EMBL" id="CP003359">
    <property type="protein sequence ID" value="AGB40356.1"/>
    <property type="molecule type" value="Genomic_DNA"/>
</dbReference>
<dbReference type="STRING" id="748449.Halha_0353"/>
<name>L0K5T1_HALHC</name>
<evidence type="ECO:0000313" key="2">
    <source>
        <dbReference type="Proteomes" id="UP000010880"/>
    </source>
</evidence>